<comment type="similarity">
    <text evidence="3">Belongs to the acyl carrier protein (ACP) family.</text>
</comment>
<proteinExistence type="inferred from homology"/>
<dbReference type="SUPFAM" id="SSF47336">
    <property type="entry name" value="ACP-like"/>
    <property type="match status" value="1"/>
</dbReference>
<dbReference type="InterPro" id="IPR003231">
    <property type="entry name" value="ACP"/>
</dbReference>
<evidence type="ECO:0000256" key="4">
    <source>
        <dbReference type="NCBIfam" id="TIGR00517"/>
    </source>
</evidence>
<keyword evidence="3" id="KW-0444">Lipid biosynthesis</keyword>
<feature type="region of interest" description="Disordered" evidence="6">
    <location>
        <begin position="84"/>
        <end position="107"/>
    </location>
</feature>
<keyword evidence="3" id="KW-0443">Lipid metabolism</keyword>
<dbReference type="EMBL" id="CP089984">
    <property type="protein sequence ID" value="WXB19198.1"/>
    <property type="molecule type" value="Genomic_DNA"/>
</dbReference>
<organism evidence="8 9">
    <name type="scientific">Pendulispora albinea</name>
    <dbReference type="NCBI Taxonomy" id="2741071"/>
    <lineage>
        <taxon>Bacteria</taxon>
        <taxon>Pseudomonadati</taxon>
        <taxon>Myxococcota</taxon>
        <taxon>Myxococcia</taxon>
        <taxon>Myxococcales</taxon>
        <taxon>Sorangiineae</taxon>
        <taxon>Pendulisporaceae</taxon>
        <taxon>Pendulispora</taxon>
    </lineage>
</organism>
<evidence type="ECO:0000256" key="3">
    <source>
        <dbReference type="HAMAP-Rule" id="MF_01217"/>
    </source>
</evidence>
<dbReference type="PROSITE" id="PS50075">
    <property type="entry name" value="CARRIER"/>
    <property type="match status" value="1"/>
</dbReference>
<accession>A0ABZ2M9M2</accession>
<feature type="modified residue" description="O-(pantetheine 4'-phosphoryl)serine" evidence="3">
    <location>
        <position position="42"/>
    </location>
</feature>
<evidence type="ECO:0000313" key="9">
    <source>
        <dbReference type="Proteomes" id="UP001370348"/>
    </source>
</evidence>
<comment type="pathway">
    <text evidence="3 5">Lipid metabolism; fatty acid biosynthesis.</text>
</comment>
<dbReference type="Pfam" id="PF00550">
    <property type="entry name" value="PP-binding"/>
    <property type="match status" value="1"/>
</dbReference>
<evidence type="ECO:0000256" key="2">
    <source>
        <dbReference type="ARBA" id="ARBA00022553"/>
    </source>
</evidence>
<evidence type="ECO:0000256" key="6">
    <source>
        <dbReference type="SAM" id="MobiDB-lite"/>
    </source>
</evidence>
<dbReference type="NCBIfam" id="NF002148">
    <property type="entry name" value="PRK00982.1-2"/>
    <property type="match status" value="1"/>
</dbReference>
<comment type="PTM">
    <text evidence="3">4'-phosphopantetheine is transferred from CoA to a specific serine of apo-ACP by AcpS. This modification is essential for activity because fatty acids are bound in thioester linkage to the sulfhydryl of the prosthetic group.</text>
</comment>
<reference evidence="8 9" key="1">
    <citation type="submission" date="2021-12" db="EMBL/GenBank/DDBJ databases">
        <title>Discovery of the Pendulisporaceae a myxobacterial family with distinct sporulation behavior and unique specialized metabolism.</title>
        <authorList>
            <person name="Garcia R."/>
            <person name="Popoff A."/>
            <person name="Bader C.D."/>
            <person name="Loehr J."/>
            <person name="Walesch S."/>
            <person name="Walt C."/>
            <person name="Boldt J."/>
            <person name="Bunk B."/>
            <person name="Haeckl F.J.F.P.J."/>
            <person name="Gunesch A.P."/>
            <person name="Birkelbach J."/>
            <person name="Nuebel U."/>
            <person name="Pietschmann T."/>
            <person name="Bach T."/>
            <person name="Mueller R."/>
        </authorList>
    </citation>
    <scope>NUCLEOTIDE SEQUENCE [LARGE SCALE GENOMIC DNA]</scope>
    <source>
        <strain evidence="8 9">MSr11954</strain>
    </source>
</reference>
<comment type="PTM">
    <text evidence="5">4'-phosphopantetheine is transferred from CoA to a specific serine of apo-ACP by acpS.</text>
</comment>
<comment type="function">
    <text evidence="3 5">Carrier of the growing fatty acid chain in fatty acid biosynthesis.</text>
</comment>
<gene>
    <name evidence="3 8" type="primary">acpP</name>
    <name evidence="8" type="ORF">LZC94_18420</name>
</gene>
<dbReference type="Gene3D" id="1.10.1200.10">
    <property type="entry name" value="ACP-like"/>
    <property type="match status" value="1"/>
</dbReference>
<keyword evidence="3" id="KW-0963">Cytoplasm</keyword>
<dbReference type="RefSeq" id="WP_394828821.1">
    <property type="nucleotide sequence ID" value="NZ_CP089984.1"/>
</dbReference>
<evidence type="ECO:0000313" key="8">
    <source>
        <dbReference type="EMBL" id="WXB19198.1"/>
    </source>
</evidence>
<keyword evidence="3" id="KW-0276">Fatty acid metabolism</keyword>
<dbReference type="InterPro" id="IPR036736">
    <property type="entry name" value="ACP-like_sf"/>
</dbReference>
<evidence type="ECO:0000259" key="7">
    <source>
        <dbReference type="PROSITE" id="PS50075"/>
    </source>
</evidence>
<keyword evidence="2 3" id="KW-0597">Phosphoprotein</keyword>
<keyword evidence="9" id="KW-1185">Reference proteome</keyword>
<keyword evidence="3" id="KW-0275">Fatty acid biosynthesis</keyword>
<evidence type="ECO:0000256" key="1">
    <source>
        <dbReference type="ARBA" id="ARBA00022450"/>
    </source>
</evidence>
<dbReference type="PANTHER" id="PTHR20863">
    <property type="entry name" value="ACYL CARRIER PROTEIN"/>
    <property type="match status" value="1"/>
</dbReference>
<name>A0ABZ2M9M2_9BACT</name>
<evidence type="ECO:0000256" key="5">
    <source>
        <dbReference type="RuleBase" id="RU003545"/>
    </source>
</evidence>
<dbReference type="NCBIfam" id="NF002150">
    <property type="entry name" value="PRK00982.1-4"/>
    <property type="match status" value="1"/>
</dbReference>
<dbReference type="NCBIfam" id="TIGR00517">
    <property type="entry name" value="acyl_carrier"/>
    <property type="match status" value="1"/>
</dbReference>
<comment type="subcellular location">
    <subcellularLocation>
        <location evidence="3">Cytoplasm</location>
    </subcellularLocation>
</comment>
<sequence length="107" mass="12006">MSFDASDAIGEKVRFVIAEHLGCAKTSVTHEARLREDLRADSFDVIELLLELEEKFATTVDERLANTFRTVADVIAYMARRVNEVPPSRAPASRRSVGLESTRRNVL</sequence>
<dbReference type="HAMAP" id="MF_01217">
    <property type="entry name" value="Acyl_carrier"/>
    <property type="match status" value="1"/>
</dbReference>
<feature type="domain" description="Carrier" evidence="7">
    <location>
        <begin position="7"/>
        <end position="82"/>
    </location>
</feature>
<keyword evidence="1 3" id="KW-0596">Phosphopantetheine</keyword>
<protein>
    <recommendedName>
        <fullName evidence="3 4">Acyl carrier protein</fullName>
        <shortName evidence="3">ACP</shortName>
    </recommendedName>
</protein>
<dbReference type="Proteomes" id="UP001370348">
    <property type="component" value="Chromosome"/>
</dbReference>
<dbReference type="InterPro" id="IPR009081">
    <property type="entry name" value="PP-bd_ACP"/>
</dbReference>
<dbReference type="PANTHER" id="PTHR20863:SF76">
    <property type="entry name" value="CARRIER DOMAIN-CONTAINING PROTEIN"/>
    <property type="match status" value="1"/>
</dbReference>